<dbReference type="eggNOG" id="COG1268">
    <property type="taxonomic scope" value="Bacteria"/>
</dbReference>
<dbReference type="Pfam" id="PF02632">
    <property type="entry name" value="BioY"/>
    <property type="match status" value="1"/>
</dbReference>
<gene>
    <name evidence="10" type="ORF">C811_01149</name>
</gene>
<proteinExistence type="inferred from homology"/>
<dbReference type="PANTHER" id="PTHR34295:SF4">
    <property type="entry name" value="BIOTIN TRANSPORTER BIOY-RELATED"/>
    <property type="match status" value="1"/>
</dbReference>
<keyword evidence="4 8" id="KW-1003">Cell membrane</keyword>
<dbReference type="RefSeq" id="WP_016309359.1">
    <property type="nucleotide sequence ID" value="NZ_KE159646.1"/>
</dbReference>
<feature type="transmembrane region" description="Helical" evidence="9">
    <location>
        <begin position="68"/>
        <end position="90"/>
    </location>
</feature>
<comment type="caution">
    <text evidence="10">The sequence shown here is derived from an EMBL/GenBank/DDBJ whole genome shotgun (WGS) entry which is preliminary data.</text>
</comment>
<dbReference type="PATRIC" id="fig|1235794.3.peg.1127"/>
<protein>
    <recommendedName>
        <fullName evidence="8">Biotin transporter</fullName>
    </recommendedName>
</protein>
<evidence type="ECO:0000256" key="1">
    <source>
        <dbReference type="ARBA" id="ARBA00004651"/>
    </source>
</evidence>
<evidence type="ECO:0000256" key="4">
    <source>
        <dbReference type="ARBA" id="ARBA00022475"/>
    </source>
</evidence>
<accession>R9KWS8</accession>
<evidence type="ECO:0000256" key="7">
    <source>
        <dbReference type="ARBA" id="ARBA00023136"/>
    </source>
</evidence>
<evidence type="ECO:0000256" key="3">
    <source>
        <dbReference type="ARBA" id="ARBA00022448"/>
    </source>
</evidence>
<keyword evidence="3 8" id="KW-0813">Transport</keyword>
<dbReference type="Gene3D" id="1.10.1760.20">
    <property type="match status" value="1"/>
</dbReference>
<comment type="similarity">
    <text evidence="2 8">Belongs to the BioY family.</text>
</comment>
<keyword evidence="5 9" id="KW-0812">Transmembrane</keyword>
<feature type="transmembrane region" description="Helical" evidence="9">
    <location>
        <begin position="39"/>
        <end position="56"/>
    </location>
</feature>
<evidence type="ECO:0000313" key="10">
    <source>
        <dbReference type="EMBL" id="EOS50733.1"/>
    </source>
</evidence>
<evidence type="ECO:0000313" key="11">
    <source>
        <dbReference type="Proteomes" id="UP000014204"/>
    </source>
</evidence>
<dbReference type="EMBL" id="ASSY01000008">
    <property type="protein sequence ID" value="EOS50733.1"/>
    <property type="molecule type" value="Genomic_DNA"/>
</dbReference>
<feature type="transmembrane region" description="Helical" evidence="9">
    <location>
        <begin position="180"/>
        <end position="206"/>
    </location>
</feature>
<dbReference type="STRING" id="1235794.C811_01149"/>
<feature type="transmembrane region" description="Helical" evidence="9">
    <location>
        <begin position="96"/>
        <end position="114"/>
    </location>
</feature>
<dbReference type="AlphaFoldDB" id="R9KWS8"/>
<organism evidence="10 11">
    <name type="scientific">Adlercreutzia caecimuris B7</name>
    <dbReference type="NCBI Taxonomy" id="1235794"/>
    <lineage>
        <taxon>Bacteria</taxon>
        <taxon>Bacillati</taxon>
        <taxon>Actinomycetota</taxon>
        <taxon>Coriobacteriia</taxon>
        <taxon>Eggerthellales</taxon>
        <taxon>Eggerthellaceae</taxon>
        <taxon>Adlercreutzia</taxon>
    </lineage>
</organism>
<keyword evidence="7 8" id="KW-0472">Membrane</keyword>
<feature type="transmembrane region" description="Helical" evidence="9">
    <location>
        <begin position="12"/>
        <end position="33"/>
    </location>
</feature>
<dbReference type="PANTHER" id="PTHR34295">
    <property type="entry name" value="BIOTIN TRANSPORTER BIOY"/>
    <property type="match status" value="1"/>
</dbReference>
<keyword evidence="11" id="KW-1185">Reference proteome</keyword>
<dbReference type="GeneID" id="82190697"/>
<dbReference type="PIRSF" id="PIRSF016661">
    <property type="entry name" value="BioY"/>
    <property type="match status" value="1"/>
</dbReference>
<dbReference type="GO" id="GO:0005886">
    <property type="term" value="C:plasma membrane"/>
    <property type="evidence" value="ECO:0007669"/>
    <property type="project" value="UniProtKB-SubCell"/>
</dbReference>
<feature type="transmembrane region" description="Helical" evidence="9">
    <location>
        <begin position="150"/>
        <end position="174"/>
    </location>
</feature>
<evidence type="ECO:0000256" key="2">
    <source>
        <dbReference type="ARBA" id="ARBA00010692"/>
    </source>
</evidence>
<dbReference type="GO" id="GO:0015225">
    <property type="term" value="F:biotin transmembrane transporter activity"/>
    <property type="evidence" value="ECO:0007669"/>
    <property type="project" value="UniProtKB-UniRule"/>
</dbReference>
<keyword evidence="6 9" id="KW-1133">Transmembrane helix</keyword>
<evidence type="ECO:0000256" key="9">
    <source>
        <dbReference type="SAM" id="Phobius"/>
    </source>
</evidence>
<reference evidence="10 11" key="1">
    <citation type="submission" date="2013-04" db="EMBL/GenBank/DDBJ databases">
        <title>The Genome Sequence of Enterorhabdus caecimuris B7.</title>
        <authorList>
            <consortium name="The Broad Institute Genomics Platform"/>
            <consortium name="The Broad Institute Genome Sequencing Center for Infectious Disease"/>
            <person name="Earl A."/>
            <person name="Xavier R."/>
            <person name="Elson C."/>
            <person name="Duck W."/>
            <person name="Walker B."/>
            <person name="Young S."/>
            <person name="Zeng Q."/>
            <person name="Gargeya S."/>
            <person name="Fitzgerald M."/>
            <person name="Haas B."/>
            <person name="Abouelleil A."/>
            <person name="Allen A.W."/>
            <person name="Alvarado L."/>
            <person name="Arachchi H.M."/>
            <person name="Berlin A.M."/>
            <person name="Chapman S.B."/>
            <person name="Gainer-Dewar J."/>
            <person name="Goldberg J."/>
            <person name="Griggs A."/>
            <person name="Gujja S."/>
            <person name="Hansen M."/>
            <person name="Howarth C."/>
            <person name="Imamovic A."/>
            <person name="Ireland A."/>
            <person name="Larimer J."/>
            <person name="McCowan C."/>
            <person name="Murphy C."/>
            <person name="Pearson M."/>
            <person name="Poon T.W."/>
            <person name="Priest M."/>
            <person name="Roberts A."/>
            <person name="Saif S."/>
            <person name="Shea T."/>
            <person name="Sisk P."/>
            <person name="Sykes S."/>
            <person name="Wortman J."/>
            <person name="Nusbaum C."/>
            <person name="Birren B."/>
        </authorList>
    </citation>
    <scope>NUCLEOTIDE SEQUENCE [LARGE SCALE GENOMIC DNA]</scope>
    <source>
        <strain evidence="10 11">B7</strain>
    </source>
</reference>
<dbReference type="HOGENOM" id="CLU_077931_3_0_11"/>
<dbReference type="Proteomes" id="UP000014204">
    <property type="component" value="Unassembled WGS sequence"/>
</dbReference>
<evidence type="ECO:0000256" key="8">
    <source>
        <dbReference type="PIRNR" id="PIRNR016661"/>
    </source>
</evidence>
<dbReference type="InterPro" id="IPR003784">
    <property type="entry name" value="BioY"/>
</dbReference>
<name>R9KWS8_9ACTN</name>
<evidence type="ECO:0000256" key="5">
    <source>
        <dbReference type="ARBA" id="ARBA00022692"/>
    </source>
</evidence>
<sequence>METVRTKTSASARTRSVAFVGLAIAIIAVSAWVTVPLGPIPFTLQMFAVTFAVVVLSPKEAIASIAGYLLLGAVGVPVFSGMRGGIGVLAGPTGGFLWGYLLGVAAAALFLYVVRTKLGVAGGKGAPKLTRAEVAALSPGRRAVLFVRNFGVDIVAGIIFTAIAYACGCIQYMAVGQVDLATAFLTAVAPFMVVDFCKIVAAVVCADAVRAVVK</sequence>
<evidence type="ECO:0000256" key="6">
    <source>
        <dbReference type="ARBA" id="ARBA00022989"/>
    </source>
</evidence>
<dbReference type="OrthoDB" id="9803495at2"/>
<comment type="subcellular location">
    <subcellularLocation>
        <location evidence="1 8">Cell membrane</location>
        <topology evidence="1 8">Multi-pass membrane protein</topology>
    </subcellularLocation>
</comment>